<name>A0A7U4TI64_DESA2</name>
<dbReference type="PROSITE" id="PS50975">
    <property type="entry name" value="ATP_GRASP"/>
    <property type="match status" value="1"/>
</dbReference>
<dbReference type="InterPro" id="IPR043938">
    <property type="entry name" value="Ligase_CoA_dom"/>
</dbReference>
<keyword evidence="3 5" id="KW-0067">ATP-binding</keyword>
<dbReference type="Gene3D" id="3.40.50.720">
    <property type="entry name" value="NAD(P)-binding Rossmann-like Domain"/>
    <property type="match status" value="1"/>
</dbReference>
<dbReference type="InterPro" id="IPR016102">
    <property type="entry name" value="Succinyl-CoA_synth-like"/>
</dbReference>
<dbReference type="InterPro" id="IPR032875">
    <property type="entry name" value="Succ_CoA_lig_flav_dom"/>
</dbReference>
<dbReference type="InterPro" id="IPR036291">
    <property type="entry name" value="NAD(P)-bd_dom_sf"/>
</dbReference>
<feature type="domain" description="ATP-grasp" evidence="6">
    <location>
        <begin position="489"/>
        <end position="525"/>
    </location>
</feature>
<dbReference type="InterPro" id="IPR003781">
    <property type="entry name" value="CoA-bd"/>
</dbReference>
<dbReference type="PANTHER" id="PTHR43334:SF1">
    <property type="entry name" value="3-HYDROXYPROPIONATE--COA LIGASE [ADP-FORMING]"/>
    <property type="match status" value="1"/>
</dbReference>
<dbReference type="Proteomes" id="UP000070560">
    <property type="component" value="Chromosome"/>
</dbReference>
<dbReference type="OrthoDB" id="9807426at2"/>
<protein>
    <submittedName>
        <fullName evidence="7">Acyl-CoA synthetase</fullName>
    </submittedName>
</protein>
<organism evidence="7 8">
    <name type="scientific">Desulfofervidus auxilii</name>
    <dbReference type="NCBI Taxonomy" id="1621989"/>
    <lineage>
        <taxon>Bacteria</taxon>
        <taxon>Pseudomonadati</taxon>
        <taxon>Thermodesulfobacteriota</taxon>
        <taxon>Candidatus Desulfofervidia</taxon>
        <taxon>Candidatus Desulfofervidales</taxon>
        <taxon>Candidatus Desulfofervidaceae</taxon>
        <taxon>Candidatus Desulfofervidus</taxon>
    </lineage>
</organism>
<dbReference type="GO" id="GO:0046872">
    <property type="term" value="F:metal ion binding"/>
    <property type="evidence" value="ECO:0007669"/>
    <property type="project" value="InterPro"/>
</dbReference>
<dbReference type="SUPFAM" id="SSF51735">
    <property type="entry name" value="NAD(P)-binding Rossmann-fold domains"/>
    <property type="match status" value="1"/>
</dbReference>
<dbReference type="Pfam" id="PF13549">
    <property type="entry name" value="ATP-grasp_5"/>
    <property type="match status" value="1"/>
</dbReference>
<dbReference type="InterPro" id="IPR014089">
    <property type="entry name" value="AcCoA-synth-alpha"/>
</dbReference>
<dbReference type="RefSeq" id="WP_066062358.1">
    <property type="nucleotide sequence ID" value="NZ_CP013015.1"/>
</dbReference>
<dbReference type="InterPro" id="IPR011761">
    <property type="entry name" value="ATP-grasp"/>
</dbReference>
<accession>A0A7U4TI64</accession>
<keyword evidence="2 5" id="KW-0547">Nucleotide-binding</keyword>
<dbReference type="PANTHER" id="PTHR43334">
    <property type="entry name" value="ACETATE--COA LIGASE [ADP-FORMING]"/>
    <property type="match status" value="1"/>
</dbReference>
<dbReference type="SUPFAM" id="SSF52210">
    <property type="entry name" value="Succinyl-CoA synthetase domains"/>
    <property type="match status" value="2"/>
</dbReference>
<evidence type="ECO:0000256" key="5">
    <source>
        <dbReference type="PROSITE-ProRule" id="PRU00409"/>
    </source>
</evidence>
<evidence type="ECO:0000256" key="4">
    <source>
        <dbReference type="ARBA" id="ARBA00060888"/>
    </source>
</evidence>
<dbReference type="InterPro" id="IPR051538">
    <property type="entry name" value="Acyl-CoA_Synth/Transferase"/>
</dbReference>
<dbReference type="Gene3D" id="3.40.50.261">
    <property type="entry name" value="Succinyl-CoA synthetase domains"/>
    <property type="match status" value="2"/>
</dbReference>
<evidence type="ECO:0000256" key="3">
    <source>
        <dbReference type="ARBA" id="ARBA00022840"/>
    </source>
</evidence>
<dbReference type="GO" id="GO:0043758">
    <property type="term" value="F:acetate-CoA ligase (ADP-forming) activity"/>
    <property type="evidence" value="ECO:0007669"/>
    <property type="project" value="InterPro"/>
</dbReference>
<dbReference type="Pfam" id="PF13607">
    <property type="entry name" value="Succ_CoA_lig"/>
    <property type="match status" value="1"/>
</dbReference>
<reference evidence="7 8" key="1">
    <citation type="submission" date="2015-10" db="EMBL/GenBank/DDBJ databases">
        <title>Candidatus Desulfofervidus auxilii, a hydrogenotrophic sulfate-reducing bacterium involved in the thermophilic anaerobic oxidation of methane.</title>
        <authorList>
            <person name="Krukenberg V."/>
            <person name="Richter M."/>
            <person name="Wegener G."/>
        </authorList>
    </citation>
    <scope>NUCLEOTIDE SEQUENCE [LARGE SCALE GENOMIC DNA]</scope>
    <source>
        <strain evidence="7 8">HS1</strain>
    </source>
</reference>
<evidence type="ECO:0000313" key="7">
    <source>
        <dbReference type="EMBL" id="AMM41011.1"/>
    </source>
</evidence>
<dbReference type="SMART" id="SM00881">
    <property type="entry name" value="CoA_binding"/>
    <property type="match status" value="1"/>
</dbReference>
<dbReference type="Pfam" id="PF19045">
    <property type="entry name" value="Ligase_CoA_2"/>
    <property type="match status" value="1"/>
</dbReference>
<dbReference type="FunFam" id="3.30.1490.20:FF:000020">
    <property type="entry name" value="Protein lysine acetyltransferase"/>
    <property type="match status" value="1"/>
</dbReference>
<dbReference type="NCBIfam" id="TIGR02717">
    <property type="entry name" value="AcCoA-syn-alpha"/>
    <property type="match status" value="1"/>
</dbReference>
<evidence type="ECO:0000256" key="2">
    <source>
        <dbReference type="ARBA" id="ARBA00022741"/>
    </source>
</evidence>
<proteinExistence type="inferred from homology"/>
<gene>
    <name evidence="7" type="ORF">HS1_001207</name>
</gene>
<evidence type="ECO:0000256" key="1">
    <source>
        <dbReference type="ARBA" id="ARBA00022598"/>
    </source>
</evidence>
<sequence length="697" mass="76060">MLLRKLFNPKSVAIVGASTHEGKIGHILVKNLLKYEYPGKIFPINPKANEILGLRTYHSLKEISEAVDLAIIAVKPLEVLESIKICGEKNIEAAIVISAGFKETGAKGARFEQELKTLAKENKVRFLGPNCLGLIDTYSKLNASFAAGMPEQGEIGFFSQSGAMCVAILDWVLGEKIGFSKFISLGNKTDISEIDMLIALGEDENTKVILGYLEGVENGATFIQVAQEVSKKKPIIMIKAGVTSAGARAVSSHTGALAGSESAYQAAFKQSGIIRAKTVNELFNYALAFANQPLPKGPRVAILTNSGGPGIVAADACDQSALQLVRLNSKTAQKLRSFLPPVASIVNPVDIIGDAHFDRYDNALKVLLEASNIDAVIVLLTPTATIEVEETAKVVAKHAQKTKKPILCSFMGQLQVKKGVNYLKKHGVPNYLCPEDAVSALERMWQRQHWLSQPLSTYFPVQADRGRVRYLLEMAKRQGRFHLTETEAKEILMAYGFSFPQTKLARTKEDAVEAAKSMKFPIVLKVVSPNISHKTDVGGVILGLETPQEVEEAFEEIMLKVSEKVPKAAIYGVSVQEMIQEVKETIIGFTRDSQFGPLLMFGLGGIYVEVLKDVSFRIAPIGKREALEMIREIKTYPLLRGIRGEPPADVSALAEGILALNQMALDFPEIVEAEINPFLVKTKGCIAVDARLTIKKE</sequence>
<comment type="similarity">
    <text evidence="4">In the N-terminal section; belongs to the acetate CoA ligase alpha subunit family.</text>
</comment>
<keyword evidence="8" id="KW-1185">Reference proteome</keyword>
<keyword evidence="1" id="KW-0436">Ligase</keyword>
<evidence type="ECO:0000259" key="6">
    <source>
        <dbReference type="PROSITE" id="PS50975"/>
    </source>
</evidence>
<dbReference type="InterPro" id="IPR013815">
    <property type="entry name" value="ATP_grasp_subdomain_1"/>
</dbReference>
<dbReference type="EMBL" id="CP013015">
    <property type="protein sequence ID" value="AMM41011.1"/>
    <property type="molecule type" value="Genomic_DNA"/>
</dbReference>
<dbReference type="GO" id="GO:0005524">
    <property type="term" value="F:ATP binding"/>
    <property type="evidence" value="ECO:0007669"/>
    <property type="project" value="UniProtKB-UniRule"/>
</dbReference>
<dbReference type="SUPFAM" id="SSF56059">
    <property type="entry name" value="Glutathione synthetase ATP-binding domain-like"/>
    <property type="match status" value="1"/>
</dbReference>
<dbReference type="KEGG" id="daw:HS1_001207"/>
<dbReference type="Gene3D" id="3.30.470.20">
    <property type="entry name" value="ATP-grasp fold, B domain"/>
    <property type="match status" value="1"/>
</dbReference>
<dbReference type="AlphaFoldDB" id="A0A7U4TI64"/>
<evidence type="ECO:0000313" key="8">
    <source>
        <dbReference type="Proteomes" id="UP000070560"/>
    </source>
</evidence>
<dbReference type="Pfam" id="PF13380">
    <property type="entry name" value="CoA_binding_2"/>
    <property type="match status" value="1"/>
</dbReference>
<dbReference type="Gene3D" id="3.30.1490.20">
    <property type="entry name" value="ATP-grasp fold, A domain"/>
    <property type="match status" value="1"/>
</dbReference>